<evidence type="ECO:0000256" key="3">
    <source>
        <dbReference type="ARBA" id="ARBA00022763"/>
    </source>
</evidence>
<dbReference type="SUPFAM" id="SSF55945">
    <property type="entry name" value="TATA-box binding protein-like"/>
    <property type="match status" value="1"/>
</dbReference>
<dbReference type="SUPFAM" id="SSF48150">
    <property type="entry name" value="DNA-glycosylase"/>
    <property type="match status" value="1"/>
</dbReference>
<keyword evidence="5" id="KW-0234">DNA repair</keyword>
<keyword evidence="8" id="KW-0326">Glycosidase</keyword>
<organism evidence="11 12">
    <name type="scientific">Ancylostoma ceylanicum</name>
    <dbReference type="NCBI Taxonomy" id="53326"/>
    <lineage>
        <taxon>Eukaryota</taxon>
        <taxon>Metazoa</taxon>
        <taxon>Ecdysozoa</taxon>
        <taxon>Nematoda</taxon>
        <taxon>Chromadorea</taxon>
        <taxon>Rhabditida</taxon>
        <taxon>Rhabditina</taxon>
        <taxon>Rhabditomorpha</taxon>
        <taxon>Strongyloidea</taxon>
        <taxon>Ancylostomatidae</taxon>
        <taxon>Ancylostomatinae</taxon>
        <taxon>Ancylostoma</taxon>
    </lineage>
</organism>
<dbReference type="GO" id="GO:0003684">
    <property type="term" value="F:damaged DNA binding"/>
    <property type="evidence" value="ECO:0007669"/>
    <property type="project" value="InterPro"/>
</dbReference>
<comment type="similarity">
    <text evidence="1">Belongs to the type-1 OGG1 family.</text>
</comment>
<evidence type="ECO:0000256" key="5">
    <source>
        <dbReference type="ARBA" id="ARBA00023204"/>
    </source>
</evidence>
<dbReference type="GO" id="GO:0140078">
    <property type="term" value="F:class I DNA-(apurinic or apyrimidinic site) endonuclease activity"/>
    <property type="evidence" value="ECO:0007669"/>
    <property type="project" value="UniProtKB-EC"/>
</dbReference>
<keyword evidence="7" id="KW-0511">Multifunctional enzyme</keyword>
<keyword evidence="3" id="KW-0227">DNA damage</keyword>
<feature type="domain" description="HhH-GPD" evidence="10">
    <location>
        <begin position="204"/>
        <end position="382"/>
    </location>
</feature>
<comment type="caution">
    <text evidence="11">The sequence shown here is derived from an EMBL/GenBank/DDBJ whole genome shotgun (WGS) entry which is preliminary data.</text>
</comment>
<keyword evidence="4" id="KW-0378">Hydrolase</keyword>
<dbReference type="PANTHER" id="PTHR10242">
    <property type="entry name" value="8-OXOGUANINE DNA GLYCOSYLASE"/>
    <property type="match status" value="1"/>
</dbReference>
<dbReference type="Gene3D" id="1.10.340.30">
    <property type="entry name" value="Hypothetical protein, domain 2"/>
    <property type="match status" value="1"/>
</dbReference>
<dbReference type="SMART" id="SM00478">
    <property type="entry name" value="ENDO3c"/>
    <property type="match status" value="1"/>
</dbReference>
<protein>
    <recommendedName>
        <fullName evidence="2">DNA-(apurinic or apyrimidinic site) lyase</fullName>
        <ecNumber evidence="2">4.2.99.18</ecNumber>
    </recommendedName>
</protein>
<dbReference type="STRING" id="53326.A0A016S9Q1"/>
<keyword evidence="6" id="KW-0456">Lyase</keyword>
<evidence type="ECO:0000259" key="10">
    <source>
        <dbReference type="SMART" id="SM00478"/>
    </source>
</evidence>
<dbReference type="Gene3D" id="3.30.310.40">
    <property type="match status" value="1"/>
</dbReference>
<accession>A0A016S9Q1</accession>
<dbReference type="GO" id="GO:0034039">
    <property type="term" value="F:8-oxo-7,8-dihydroguanine DNA N-glycosylase activity"/>
    <property type="evidence" value="ECO:0007669"/>
    <property type="project" value="TreeGrafter"/>
</dbReference>
<evidence type="ECO:0000313" key="12">
    <source>
        <dbReference type="Proteomes" id="UP000024635"/>
    </source>
</evidence>
<sequence>MVVSDELHRRHVILGEHLEQISVRRMCIITTEKMALLRDPDCSLLQCFGEVSLAPQDALNQAKELFYFRAFIQTFLTPIRLMNVLKIPSSELNLKAVLLNGQSFRWRNIEDAFYGVVEGLLLYIRRLDNEQVEWCCLGRATRSENIDVATKLHKYFQLDVSLTELWKDWCDRDPFMTQLKDIKELHGIRILKQEPLETLLAFICSANNNIPRISGMVNKLAKLYGDPIVVESPTQTSHVLERFPELSYAFPTLSQLAAVQDELTAVLREQQFGYRANYVSGTVRQLSDMSPNILLDVQTLPCDEIRKFLHGFSGVGPKVAECVALMSFGQNQCVPVDRHVFEITKKYFLPALKDSSLTDALNRRILEFYEEKFGAYAGWAQAVLFNQQLEKLTAVAIMEKVKTKKTKSILKPTRSYELRSKSGKNDEKKSVAFSKHLPHRYSAATRATRSVSKKAKKVVKKVKNLKDKVAKREEYEEKSLRTRTVRFQVGRAKVEVEIPPAKAKKLLK</sequence>
<dbReference type="CDD" id="cd00056">
    <property type="entry name" value="ENDO3c"/>
    <property type="match status" value="1"/>
</dbReference>
<keyword evidence="12" id="KW-1185">Reference proteome</keyword>
<gene>
    <name evidence="11" type="primary">Acey_s0268.g801</name>
    <name evidence="11" type="ORF">Y032_0268g801</name>
</gene>
<evidence type="ECO:0000313" key="11">
    <source>
        <dbReference type="EMBL" id="EYB87126.1"/>
    </source>
</evidence>
<comment type="catalytic activity">
    <reaction evidence="9">
        <text>2'-deoxyribonucleotide-(2'-deoxyribose 5'-phosphate)-2'-deoxyribonucleotide-DNA = a 3'-end 2'-deoxyribonucleotide-(2,3-dehydro-2,3-deoxyribose 5'-phosphate)-DNA + a 5'-end 5'-phospho-2'-deoxyribonucleoside-DNA + H(+)</text>
        <dbReference type="Rhea" id="RHEA:66592"/>
        <dbReference type="Rhea" id="RHEA-COMP:13180"/>
        <dbReference type="Rhea" id="RHEA-COMP:16897"/>
        <dbReference type="Rhea" id="RHEA-COMP:17067"/>
        <dbReference type="ChEBI" id="CHEBI:15378"/>
        <dbReference type="ChEBI" id="CHEBI:136412"/>
        <dbReference type="ChEBI" id="CHEBI:157695"/>
        <dbReference type="ChEBI" id="CHEBI:167181"/>
        <dbReference type="EC" id="4.2.99.18"/>
    </reaction>
</comment>
<dbReference type="AlphaFoldDB" id="A0A016S9Q1"/>
<dbReference type="InterPro" id="IPR023170">
    <property type="entry name" value="HhH_base_excis_C"/>
</dbReference>
<dbReference type="Gene3D" id="1.10.1670.10">
    <property type="entry name" value="Helix-hairpin-Helix base-excision DNA repair enzymes (C-terminal)"/>
    <property type="match status" value="1"/>
</dbReference>
<evidence type="ECO:0000256" key="9">
    <source>
        <dbReference type="ARBA" id="ARBA00044632"/>
    </source>
</evidence>
<dbReference type="InterPro" id="IPR052054">
    <property type="entry name" value="Oxidative_DNA_repair_enzyme"/>
</dbReference>
<dbReference type="OrthoDB" id="238681at2759"/>
<dbReference type="Pfam" id="PF07934">
    <property type="entry name" value="OGG_N"/>
    <property type="match status" value="1"/>
</dbReference>
<dbReference type="EC" id="4.2.99.18" evidence="2"/>
<evidence type="ECO:0000256" key="7">
    <source>
        <dbReference type="ARBA" id="ARBA00023268"/>
    </source>
</evidence>
<dbReference type="GO" id="GO:0006285">
    <property type="term" value="P:base-excision repair, AP site formation"/>
    <property type="evidence" value="ECO:0007669"/>
    <property type="project" value="TreeGrafter"/>
</dbReference>
<dbReference type="InterPro" id="IPR011257">
    <property type="entry name" value="DNA_glycosylase"/>
</dbReference>
<dbReference type="PANTHER" id="PTHR10242:SF2">
    <property type="entry name" value="N-GLYCOSYLASE_DNA LYASE"/>
    <property type="match status" value="1"/>
</dbReference>
<dbReference type="InterPro" id="IPR012904">
    <property type="entry name" value="OGG_N"/>
</dbReference>
<dbReference type="InterPro" id="IPR003265">
    <property type="entry name" value="HhH-GPD_domain"/>
</dbReference>
<evidence type="ECO:0000256" key="8">
    <source>
        <dbReference type="ARBA" id="ARBA00023295"/>
    </source>
</evidence>
<name>A0A016S9Q1_9BILA</name>
<proteinExistence type="inferred from homology"/>
<dbReference type="Proteomes" id="UP000024635">
    <property type="component" value="Unassembled WGS sequence"/>
</dbReference>
<dbReference type="EMBL" id="JARK01001604">
    <property type="protein sequence ID" value="EYB87126.1"/>
    <property type="molecule type" value="Genomic_DNA"/>
</dbReference>
<reference evidence="12" key="1">
    <citation type="journal article" date="2015" name="Nat. Genet.">
        <title>The genome and transcriptome of the zoonotic hookworm Ancylostoma ceylanicum identify infection-specific gene families.</title>
        <authorList>
            <person name="Schwarz E.M."/>
            <person name="Hu Y."/>
            <person name="Antoshechkin I."/>
            <person name="Miller M.M."/>
            <person name="Sternberg P.W."/>
            <person name="Aroian R.V."/>
        </authorList>
    </citation>
    <scope>NUCLEOTIDE SEQUENCE</scope>
    <source>
        <strain evidence="12">HY135</strain>
    </source>
</reference>
<dbReference type="GO" id="GO:0005634">
    <property type="term" value="C:nucleus"/>
    <property type="evidence" value="ECO:0007669"/>
    <property type="project" value="TreeGrafter"/>
</dbReference>
<evidence type="ECO:0000256" key="2">
    <source>
        <dbReference type="ARBA" id="ARBA00012720"/>
    </source>
</evidence>
<evidence type="ECO:0000256" key="4">
    <source>
        <dbReference type="ARBA" id="ARBA00022801"/>
    </source>
</evidence>
<evidence type="ECO:0000256" key="6">
    <source>
        <dbReference type="ARBA" id="ARBA00023239"/>
    </source>
</evidence>
<dbReference type="GO" id="GO:0006289">
    <property type="term" value="P:nucleotide-excision repair"/>
    <property type="evidence" value="ECO:0007669"/>
    <property type="project" value="InterPro"/>
</dbReference>
<evidence type="ECO:0000256" key="1">
    <source>
        <dbReference type="ARBA" id="ARBA00010679"/>
    </source>
</evidence>